<sequence length="591" mass="66394">MPCEICSRQRMLISLILLLFFPHPTHVYSARLEHFDTSQISRTFPTVASMGPKPRPVHYFELTKPHRSDHLAPSCAHSISLLTSATARYSPPSGCSTPWSHVALQVWGTPGLSSRQFLSDPLPNLNDVTALWLDGAELIRMSPPQSTQDGLEVFWEVRKDVTRFTSLLEKSNLSLTLTSLRTRGNESFSVSPASYQVNVSIFYYNYKYLSRSSESSMTSETIMSCEGALKGGGGLYDPPPDLVIPLSNKKNQDEGLWFQIESEFDVRSVGLEMPSNTMRAILELFVSSDGDDEFWPSHRPNSIPRANHFSSKHESGAFKEVFVMIDGKIVGSEVPFPVIFPGSINPLFWEPIVAIGAFDHPTYDIDLTPFLESMIDGETHEFGIGVSRSNPFWLKSEFKGFERRLELRARRKSRFTGWVLSSEGNFTTRVSQETELKNSIRFDLSGRYMEIKHEIESEREVQVETETGQLFSLVTMKRKYPMSVTSYYTMRRPDRSTYYSGSANVTMKEKLVRGKRSRVYHNSQSTCGWVTVKDEMVVGGSARTEQNLKYRDGVSGGGCCIREAAAQNGRLLKDEASYLCGSSSSTSSSAI</sequence>
<dbReference type="AlphaFoldDB" id="A0A2I0HIY7"/>
<dbReference type="PANTHER" id="PTHR31104">
    <property type="entry name" value="PEPTIDE-N4-(N-ACETYL-BETA-GLUCOSAMINYL)ASPARAGINE AMIDASE A PROTEIN"/>
    <property type="match status" value="1"/>
</dbReference>
<evidence type="ECO:0000256" key="1">
    <source>
        <dbReference type="SAM" id="SignalP"/>
    </source>
</evidence>
<organism evidence="3 4">
    <name type="scientific">Punica granatum</name>
    <name type="common">Pomegranate</name>
    <dbReference type="NCBI Taxonomy" id="22663"/>
    <lineage>
        <taxon>Eukaryota</taxon>
        <taxon>Viridiplantae</taxon>
        <taxon>Streptophyta</taxon>
        <taxon>Embryophyta</taxon>
        <taxon>Tracheophyta</taxon>
        <taxon>Spermatophyta</taxon>
        <taxon>Magnoliopsida</taxon>
        <taxon>eudicotyledons</taxon>
        <taxon>Gunneridae</taxon>
        <taxon>Pentapetalae</taxon>
        <taxon>rosids</taxon>
        <taxon>malvids</taxon>
        <taxon>Myrtales</taxon>
        <taxon>Lythraceae</taxon>
        <taxon>Punica</taxon>
    </lineage>
</organism>
<dbReference type="InterPro" id="IPR021102">
    <property type="entry name" value="PNGase_A"/>
</dbReference>
<reference evidence="3 4" key="1">
    <citation type="submission" date="2017-11" db="EMBL/GenBank/DDBJ databases">
        <title>De-novo sequencing of pomegranate (Punica granatum L.) genome.</title>
        <authorList>
            <person name="Akparov Z."/>
            <person name="Amiraslanov A."/>
            <person name="Hajiyeva S."/>
            <person name="Abbasov M."/>
            <person name="Kaur K."/>
            <person name="Hamwieh A."/>
            <person name="Solovyev V."/>
            <person name="Salamov A."/>
            <person name="Braich B."/>
            <person name="Kosarev P."/>
            <person name="Mahmoud A."/>
            <person name="Hajiyev E."/>
            <person name="Babayeva S."/>
            <person name="Izzatullayeva V."/>
            <person name="Mammadov A."/>
            <person name="Mammadov A."/>
            <person name="Sharifova S."/>
            <person name="Ojaghi J."/>
            <person name="Eynullazada K."/>
            <person name="Bayramov B."/>
            <person name="Abdulazimova A."/>
            <person name="Shahmuradov I."/>
        </authorList>
    </citation>
    <scope>NUCLEOTIDE SEQUENCE [LARGE SCALE GENOMIC DNA]</scope>
    <source>
        <strain evidence="4">cv. AG2017</strain>
        <tissue evidence="3">Leaf</tissue>
    </source>
</reference>
<proteinExistence type="predicted"/>
<feature type="chain" id="PRO_5014140269" description="Peptide N-acetyl-beta-D-glucosaminyl asparaginase amidase A N-terminal domain-containing protein" evidence="1">
    <location>
        <begin position="28"/>
        <end position="591"/>
    </location>
</feature>
<dbReference type="Pfam" id="PF12222">
    <property type="entry name" value="PNGaseA"/>
    <property type="match status" value="1"/>
</dbReference>
<evidence type="ECO:0000313" key="4">
    <source>
        <dbReference type="Proteomes" id="UP000233551"/>
    </source>
</evidence>
<comment type="caution">
    <text evidence="3">The sequence shown here is derived from an EMBL/GenBank/DDBJ whole genome shotgun (WGS) entry which is preliminary data.</text>
</comment>
<name>A0A2I0HIY7_PUNGR</name>
<dbReference type="EMBL" id="PGOL01008483">
    <property type="protein sequence ID" value="PKI31669.1"/>
    <property type="molecule type" value="Genomic_DNA"/>
</dbReference>
<dbReference type="STRING" id="22663.A0A2I0HIY7"/>
<gene>
    <name evidence="3" type="ORF">CRG98_047953</name>
</gene>
<keyword evidence="1" id="KW-0732">Signal</keyword>
<dbReference type="InterPro" id="IPR056948">
    <property type="entry name" value="PNGaseA_N"/>
</dbReference>
<accession>A0A2I0HIY7</accession>
<evidence type="ECO:0000313" key="3">
    <source>
        <dbReference type="EMBL" id="PKI31669.1"/>
    </source>
</evidence>
<evidence type="ECO:0000259" key="2">
    <source>
        <dbReference type="Pfam" id="PF12222"/>
    </source>
</evidence>
<feature type="signal peptide" evidence="1">
    <location>
        <begin position="1"/>
        <end position="27"/>
    </location>
</feature>
<protein>
    <recommendedName>
        <fullName evidence="2">Peptide N-acetyl-beta-D-glucosaminyl asparaginase amidase A N-terminal domain-containing protein</fullName>
    </recommendedName>
</protein>
<feature type="domain" description="Peptide N-acetyl-beta-D-glucosaminyl asparaginase amidase A N-terminal" evidence="2">
    <location>
        <begin position="83"/>
        <end position="388"/>
    </location>
</feature>
<dbReference type="Proteomes" id="UP000233551">
    <property type="component" value="Unassembled WGS sequence"/>
</dbReference>
<keyword evidence="4" id="KW-1185">Reference proteome</keyword>